<dbReference type="Pfam" id="PF23362">
    <property type="entry name" value="DHX37_C"/>
    <property type="match status" value="1"/>
</dbReference>
<gene>
    <name evidence="2" type="ORF">NQ314_007248</name>
</gene>
<organism evidence="2 3">
    <name type="scientific">Rhamnusium bicolor</name>
    <dbReference type="NCBI Taxonomy" id="1586634"/>
    <lineage>
        <taxon>Eukaryota</taxon>
        <taxon>Metazoa</taxon>
        <taxon>Ecdysozoa</taxon>
        <taxon>Arthropoda</taxon>
        <taxon>Hexapoda</taxon>
        <taxon>Insecta</taxon>
        <taxon>Pterygota</taxon>
        <taxon>Neoptera</taxon>
        <taxon>Endopterygota</taxon>
        <taxon>Coleoptera</taxon>
        <taxon>Polyphaga</taxon>
        <taxon>Cucujiformia</taxon>
        <taxon>Chrysomeloidea</taxon>
        <taxon>Cerambycidae</taxon>
        <taxon>Lepturinae</taxon>
        <taxon>Rhagiini</taxon>
        <taxon>Rhamnusium</taxon>
    </lineage>
</organism>
<name>A0AAV8YRK1_9CUCU</name>
<comment type="caution">
    <text evidence="2">The sequence shown here is derived from an EMBL/GenBank/DDBJ whole genome shotgun (WGS) entry which is preliminary data.</text>
</comment>
<feature type="domain" description="ATP-dependent RNA helicase DHX37-like C-terminal" evidence="1">
    <location>
        <begin position="2"/>
        <end position="49"/>
    </location>
</feature>
<proteinExistence type="predicted"/>
<dbReference type="InterPro" id="IPR056371">
    <property type="entry name" value="DHX37-like_C"/>
</dbReference>
<protein>
    <recommendedName>
        <fullName evidence="1">ATP-dependent RNA helicase DHX37-like C-terminal domain-containing protein</fullName>
    </recommendedName>
</protein>
<dbReference type="EMBL" id="JANEYF010001958">
    <property type="protein sequence ID" value="KAJ8953641.1"/>
    <property type="molecule type" value="Genomic_DNA"/>
</dbReference>
<evidence type="ECO:0000259" key="1">
    <source>
        <dbReference type="Pfam" id="PF23362"/>
    </source>
</evidence>
<sequence length="62" mass="7275">MQCLLSQPNIMVKSWAKLQPRTEALLKALLSRECISKQALEKAWRESPQCKFLYFFECVKIV</sequence>
<evidence type="ECO:0000313" key="3">
    <source>
        <dbReference type="Proteomes" id="UP001162156"/>
    </source>
</evidence>
<dbReference type="Proteomes" id="UP001162156">
    <property type="component" value="Unassembled WGS sequence"/>
</dbReference>
<reference evidence="2" key="1">
    <citation type="journal article" date="2023" name="Insect Mol. Biol.">
        <title>Genome sequencing provides insights into the evolution of gene families encoding plant cell wall-degrading enzymes in longhorned beetles.</title>
        <authorList>
            <person name="Shin N.R."/>
            <person name="Okamura Y."/>
            <person name="Kirsch R."/>
            <person name="Pauchet Y."/>
        </authorList>
    </citation>
    <scope>NUCLEOTIDE SEQUENCE</scope>
    <source>
        <strain evidence="2">RBIC_L_NR</strain>
    </source>
</reference>
<keyword evidence="3" id="KW-1185">Reference proteome</keyword>
<accession>A0AAV8YRK1</accession>
<dbReference type="AlphaFoldDB" id="A0AAV8YRK1"/>
<evidence type="ECO:0000313" key="2">
    <source>
        <dbReference type="EMBL" id="KAJ8953641.1"/>
    </source>
</evidence>